<dbReference type="SUPFAM" id="SSF53335">
    <property type="entry name" value="S-adenosyl-L-methionine-dependent methyltransferases"/>
    <property type="match status" value="1"/>
</dbReference>
<accession>A0AAD5HEI9</accession>
<name>A0AAD5HEI9_UMBRA</name>
<comment type="caution">
    <text evidence="3">The sequence shown here is derived from an EMBL/GenBank/DDBJ whole genome shotgun (WGS) entry which is preliminary data.</text>
</comment>
<dbReference type="GeneID" id="75912792"/>
<keyword evidence="4" id="KW-1185">Reference proteome</keyword>
<dbReference type="InterPro" id="IPR029063">
    <property type="entry name" value="SAM-dependent_MTases_sf"/>
</dbReference>
<evidence type="ECO:0000256" key="1">
    <source>
        <dbReference type="SAM" id="MobiDB-lite"/>
    </source>
</evidence>
<evidence type="ECO:0000313" key="3">
    <source>
        <dbReference type="EMBL" id="KAI8581490.1"/>
    </source>
</evidence>
<dbReference type="RefSeq" id="XP_051446494.1">
    <property type="nucleotide sequence ID" value="XM_051587447.1"/>
</dbReference>
<feature type="region of interest" description="Disordered" evidence="1">
    <location>
        <begin position="1"/>
        <end position="38"/>
    </location>
</feature>
<feature type="domain" description="Methyltransferase" evidence="2">
    <location>
        <begin position="103"/>
        <end position="193"/>
    </location>
</feature>
<evidence type="ECO:0000313" key="4">
    <source>
        <dbReference type="Proteomes" id="UP001206595"/>
    </source>
</evidence>
<dbReference type="Gene3D" id="3.40.50.150">
    <property type="entry name" value="Vaccinia Virus protein VP39"/>
    <property type="match status" value="1"/>
</dbReference>
<organism evidence="3 4">
    <name type="scientific">Umbelopsis ramanniana AG</name>
    <dbReference type="NCBI Taxonomy" id="1314678"/>
    <lineage>
        <taxon>Eukaryota</taxon>
        <taxon>Fungi</taxon>
        <taxon>Fungi incertae sedis</taxon>
        <taxon>Mucoromycota</taxon>
        <taxon>Mucoromycotina</taxon>
        <taxon>Umbelopsidomycetes</taxon>
        <taxon>Umbelopsidales</taxon>
        <taxon>Umbelopsidaceae</taxon>
        <taxon>Umbelopsis</taxon>
    </lineage>
</organism>
<feature type="compositionally biased region" description="Polar residues" evidence="1">
    <location>
        <begin position="1"/>
        <end position="12"/>
    </location>
</feature>
<proteinExistence type="predicted"/>
<protein>
    <recommendedName>
        <fullName evidence="2">Methyltransferase domain-containing protein</fullName>
    </recommendedName>
</protein>
<dbReference type="CDD" id="cd02440">
    <property type="entry name" value="AdoMet_MTases"/>
    <property type="match status" value="1"/>
</dbReference>
<reference evidence="3" key="1">
    <citation type="submission" date="2021-06" db="EMBL/GenBank/DDBJ databases">
        <authorList>
            <consortium name="DOE Joint Genome Institute"/>
            <person name="Mondo S.J."/>
            <person name="Amses K.R."/>
            <person name="Simmons D.R."/>
            <person name="Longcore J.E."/>
            <person name="Seto K."/>
            <person name="Alves G.H."/>
            <person name="Bonds A.E."/>
            <person name="Quandt C.A."/>
            <person name="Davis W.J."/>
            <person name="Chang Y."/>
            <person name="Letcher P.M."/>
            <person name="Powell M.J."/>
            <person name="Kuo A."/>
            <person name="Labutti K."/>
            <person name="Pangilinan J."/>
            <person name="Andreopoulos W."/>
            <person name="Tritt A."/>
            <person name="Riley R."/>
            <person name="Hundley H."/>
            <person name="Johnson J."/>
            <person name="Lipzen A."/>
            <person name="Barry K."/>
            <person name="Berbee M.L."/>
            <person name="Buchler N.E."/>
            <person name="Grigoriev I.V."/>
            <person name="Spatafora J.W."/>
            <person name="Stajich J.E."/>
            <person name="James T.Y."/>
        </authorList>
    </citation>
    <scope>NUCLEOTIDE SEQUENCE</scope>
    <source>
        <strain evidence="3">AG</strain>
    </source>
</reference>
<dbReference type="AlphaFoldDB" id="A0AAD5HEI9"/>
<dbReference type="InterPro" id="IPR041698">
    <property type="entry name" value="Methyltransf_25"/>
</dbReference>
<dbReference type="Proteomes" id="UP001206595">
    <property type="component" value="Unassembled WGS sequence"/>
</dbReference>
<reference evidence="3" key="2">
    <citation type="journal article" date="2022" name="Proc. Natl. Acad. Sci. U.S.A.">
        <title>Diploid-dominant life cycles characterize the early evolution of Fungi.</title>
        <authorList>
            <person name="Amses K.R."/>
            <person name="Simmons D.R."/>
            <person name="Longcore J.E."/>
            <person name="Mondo S.J."/>
            <person name="Seto K."/>
            <person name="Jeronimo G.H."/>
            <person name="Bonds A.E."/>
            <person name="Quandt C.A."/>
            <person name="Davis W.J."/>
            <person name="Chang Y."/>
            <person name="Federici B.A."/>
            <person name="Kuo A."/>
            <person name="LaButti K."/>
            <person name="Pangilinan J."/>
            <person name="Andreopoulos W."/>
            <person name="Tritt A."/>
            <person name="Riley R."/>
            <person name="Hundley H."/>
            <person name="Johnson J."/>
            <person name="Lipzen A."/>
            <person name="Barry K."/>
            <person name="Lang B.F."/>
            <person name="Cuomo C.A."/>
            <person name="Buchler N.E."/>
            <person name="Grigoriev I.V."/>
            <person name="Spatafora J.W."/>
            <person name="Stajich J.E."/>
            <person name="James T.Y."/>
        </authorList>
    </citation>
    <scope>NUCLEOTIDE SEQUENCE</scope>
    <source>
        <strain evidence="3">AG</strain>
    </source>
</reference>
<evidence type="ECO:0000259" key="2">
    <source>
        <dbReference type="Pfam" id="PF13649"/>
    </source>
</evidence>
<sequence length="330" mass="36517">MGNARSALQRNSAKGKRETEPTKAMSASSGSVPGSAYSGAKATQSRIIGGREFHTEEKSVYVLAKDDEEKDRLHEQHFLIKETFGNLLQPQILEPIFDNSIDVYDVGCGPGSWILDMATEYPHVQFFGTDIADTFPESIYPKNCHFSLGNVLEVNPFGKTFDFIQMRYFAVALRENEWDDAFVSMYNQLKPGGYFQSLEPSILMNTSNTDLNEIISAFTKLLAAKGQDYDIGPKIVGKMKAAGFEVIHENKLESPIGWGNKISTRGAEDMRMLYLSIAPFLASLLNIDVEECTAKINRAVDSMGPTKTTVNLWSFLARKPLEAPASSSAV</sequence>
<dbReference type="EMBL" id="MU620905">
    <property type="protein sequence ID" value="KAI8581490.1"/>
    <property type="molecule type" value="Genomic_DNA"/>
</dbReference>
<dbReference type="Pfam" id="PF13649">
    <property type="entry name" value="Methyltransf_25"/>
    <property type="match status" value="1"/>
</dbReference>
<gene>
    <name evidence="3" type="ORF">K450DRAFT_231521</name>
</gene>